<reference evidence="5" key="1">
    <citation type="submission" date="2020-05" db="EMBL/GenBank/DDBJ databases">
        <title>Novel species in genus Nocardioides.</title>
        <authorList>
            <person name="Zhang G."/>
        </authorList>
    </citation>
    <scope>NUCLEOTIDE SEQUENCE [LARGE SCALE GENOMIC DNA]</scope>
    <source>
        <strain evidence="5">zg-1050</strain>
    </source>
</reference>
<evidence type="ECO:0000256" key="2">
    <source>
        <dbReference type="SAM" id="MobiDB-lite"/>
    </source>
</evidence>
<keyword evidence="3" id="KW-0472">Membrane</keyword>
<evidence type="ECO:0000313" key="4">
    <source>
        <dbReference type="EMBL" id="QKF07612.1"/>
    </source>
</evidence>
<sequence>MKRLKGRRAARLGHIKQHTVGTSNEISLDVLDAARQSLDAARLGSPAPTKPGAFIGPGKVPHISLLLGGVGDAPASEAAPASRKRGLFHRTRPQPAHGAPREGREAAPVRLGDSVAAAASSFTRSPHEELALRKRRRATRRTIMRAVGALCVAALIASGAFALQHVEQQRLAAGSLSEAIARVAETDALLAELEEVGARPLLEATSSDAPELKVRLADAERQLGAVRDDLDQMAGRNLRARDRDALASAQENVAARLRLTAAARALMDAAAQGEAALKAAREAWTRLHAADELVRVYAAGAADAATVDQLKELHRKGAEAHDELVAVRDGFRAAEARLNGLDLAPFVSYVQARIDALSHALASDQALIERDKATAQSENDEYAKQDAAAADLARSLPDGVDDAVESAVDARTRAQIDDFNHARADVAMSDAVLRDYLGEQNR</sequence>
<evidence type="ECO:0000256" key="3">
    <source>
        <dbReference type="SAM" id="Phobius"/>
    </source>
</evidence>
<dbReference type="EMBL" id="CP053716">
    <property type="protein sequence ID" value="QKF07612.1"/>
    <property type="molecule type" value="Genomic_DNA"/>
</dbReference>
<name>A0A6M8J9X0_9ACTN</name>
<evidence type="ECO:0000256" key="1">
    <source>
        <dbReference type="SAM" id="Coils"/>
    </source>
</evidence>
<dbReference type="RefSeq" id="WP_173164881.1">
    <property type="nucleotide sequence ID" value="NZ_CP053716.1"/>
</dbReference>
<evidence type="ECO:0000313" key="5">
    <source>
        <dbReference type="Proteomes" id="UP000503297"/>
    </source>
</evidence>
<keyword evidence="3" id="KW-1133">Transmembrane helix</keyword>
<dbReference type="Proteomes" id="UP000503297">
    <property type="component" value="Chromosome"/>
</dbReference>
<protein>
    <submittedName>
        <fullName evidence="4">Uncharacterized protein</fullName>
    </submittedName>
</protein>
<feature type="region of interest" description="Disordered" evidence="2">
    <location>
        <begin position="75"/>
        <end position="107"/>
    </location>
</feature>
<keyword evidence="3" id="KW-0812">Transmembrane</keyword>
<accession>A0A6M8J9X0</accession>
<feature type="transmembrane region" description="Helical" evidence="3">
    <location>
        <begin position="143"/>
        <end position="163"/>
    </location>
</feature>
<gene>
    <name evidence="4" type="ORF">HLV38_05400</name>
</gene>
<keyword evidence="5" id="KW-1185">Reference proteome</keyword>
<keyword evidence="1" id="KW-0175">Coiled coil</keyword>
<dbReference type="AlphaFoldDB" id="A0A6M8J9X0"/>
<proteinExistence type="predicted"/>
<dbReference type="KEGG" id="bwa:HLV38_05400"/>
<organism evidence="4 5">
    <name type="scientific">Berryella wangjianweii</name>
    <dbReference type="NCBI Taxonomy" id="2734634"/>
    <lineage>
        <taxon>Bacteria</taxon>
        <taxon>Bacillati</taxon>
        <taxon>Actinomycetota</taxon>
        <taxon>Coriobacteriia</taxon>
        <taxon>Eggerthellales</taxon>
        <taxon>Eggerthellaceae</taxon>
        <taxon>Berryella</taxon>
    </lineage>
</organism>
<feature type="compositionally biased region" description="Basic residues" evidence="2">
    <location>
        <begin position="82"/>
        <end position="92"/>
    </location>
</feature>
<feature type="coiled-coil region" evidence="1">
    <location>
        <begin position="176"/>
        <end position="236"/>
    </location>
</feature>